<feature type="domain" description="G-protein coupled receptors family 3 profile" evidence="10">
    <location>
        <begin position="359"/>
        <end position="589"/>
    </location>
</feature>
<keyword evidence="2" id="KW-1003">Cell membrane</keyword>
<keyword evidence="4" id="KW-0732">Signal</keyword>
<feature type="transmembrane region" description="Helical" evidence="9">
    <location>
        <begin position="508"/>
        <end position="533"/>
    </location>
</feature>
<feature type="transmembrane region" description="Helical" evidence="9">
    <location>
        <begin position="545"/>
        <end position="568"/>
    </location>
</feature>
<evidence type="ECO:0000256" key="9">
    <source>
        <dbReference type="SAM" id="Phobius"/>
    </source>
</evidence>
<dbReference type="Gene3D" id="3.40.190.10">
    <property type="entry name" value="Periplasmic binding protein-like II"/>
    <property type="match status" value="2"/>
</dbReference>
<evidence type="ECO:0000256" key="7">
    <source>
        <dbReference type="ARBA" id="ARBA00023139"/>
    </source>
</evidence>
<feature type="transmembrane region" description="Helical" evidence="9">
    <location>
        <begin position="430"/>
        <end position="448"/>
    </location>
</feature>
<keyword evidence="5 9" id="KW-1133">Transmembrane helix</keyword>
<accession>A0A1Y2AWK8</accession>
<sequence length="690" mass="80394">MVLFTENNITTGRDSYTSTIEGYLLKRNKLYDLFIYDPIYTRRFSSHFINLKDYLGDDYFNDYSYDAYQISTYNDRWVSLPIFIKYKVMYSNMIYLNKYKEKIPRTWDELIRVGERILNIERNKYNNTQLVGYNGLFPESENTICSIYEFLYSYRDKKTSPLPEFNSQTAIDALNKLNEVKEKVSSDEMFRSDEFYNMNIIMGGNILFSNMWDGMIIPGYQATPLPGKNTDVNGACLGGFNIGISKYIDDDKKKAALEVIKFFTSEKIQKKLATNYNVVSTLTKVYDDEEVCKFAECELVREVQGINRPSSAFDDYETFALKIISIFFKFLYKGESAKDILTEIDDITRIYSYSFKMTSISIVMFVLLVLCFLSVLISSSVLFIPKFKSYFNFLTIDLGIIYSIGSLLIIGSEFTFYGDQTVEKCHTWHFLINVGYIMAFSPITYKLIVNFPETNKYSEFIKRKKYLFIFLMVLVEMIFVSLLFISPYEIEDIMLESNKNFRKCKLSNMGSIITIIQIVLKILLFILIIALLFLEWNLRETYNDIRAISIIISMNSIIVPFYIFFSYIKLNDYVIYHTLHICIILIFTLSNHNYLFILRILIQVFLVGNNEEEKIIGKLLIFNNTSNITSEMLNSSATAKTNKTDKTKSSSKSRSTIRSKIISYHYTTSAVLESSEKENVYDNNNDSNNK</sequence>
<dbReference type="GO" id="GO:0016020">
    <property type="term" value="C:membrane"/>
    <property type="evidence" value="ECO:0007669"/>
    <property type="project" value="UniProtKB-SubCell"/>
</dbReference>
<evidence type="ECO:0000313" key="12">
    <source>
        <dbReference type="Proteomes" id="UP000193920"/>
    </source>
</evidence>
<feature type="transmembrane region" description="Helical" evidence="9">
    <location>
        <begin position="391"/>
        <end position="410"/>
    </location>
</feature>
<evidence type="ECO:0000256" key="6">
    <source>
        <dbReference type="ARBA" id="ARBA00023136"/>
    </source>
</evidence>
<keyword evidence="6 9" id="KW-0472">Membrane</keyword>
<dbReference type="InterPro" id="IPR006059">
    <property type="entry name" value="SBP"/>
</dbReference>
<dbReference type="EMBL" id="MCOG01000197">
    <property type="protein sequence ID" value="ORY26932.1"/>
    <property type="molecule type" value="Genomic_DNA"/>
</dbReference>
<keyword evidence="8" id="KW-0449">Lipoprotein</keyword>
<organism evidence="11 12">
    <name type="scientific">Neocallimastix californiae</name>
    <dbReference type="NCBI Taxonomy" id="1754190"/>
    <lineage>
        <taxon>Eukaryota</taxon>
        <taxon>Fungi</taxon>
        <taxon>Fungi incertae sedis</taxon>
        <taxon>Chytridiomycota</taxon>
        <taxon>Chytridiomycota incertae sedis</taxon>
        <taxon>Neocallimastigomycetes</taxon>
        <taxon>Neocallimastigales</taxon>
        <taxon>Neocallimastigaceae</taxon>
        <taxon>Neocallimastix</taxon>
    </lineage>
</organism>
<dbReference type="PANTHER" id="PTHR43649:SF33">
    <property type="entry name" value="POLYGALACTURONAN_RHAMNOGALACTURONAN-BINDING PROTEIN YTCQ"/>
    <property type="match status" value="1"/>
</dbReference>
<feature type="transmembrane region" description="Helical" evidence="9">
    <location>
        <begin position="468"/>
        <end position="488"/>
    </location>
</feature>
<gene>
    <name evidence="11" type="ORF">LY90DRAFT_674475</name>
</gene>
<evidence type="ECO:0000256" key="5">
    <source>
        <dbReference type="ARBA" id="ARBA00022989"/>
    </source>
</evidence>
<keyword evidence="7" id="KW-0564">Palmitate</keyword>
<proteinExistence type="predicted"/>
<feature type="transmembrane region" description="Helical" evidence="9">
    <location>
        <begin position="362"/>
        <end position="384"/>
    </location>
</feature>
<dbReference type="GO" id="GO:0004930">
    <property type="term" value="F:G protein-coupled receptor activity"/>
    <property type="evidence" value="ECO:0007669"/>
    <property type="project" value="InterPro"/>
</dbReference>
<comment type="caution">
    <text evidence="11">The sequence shown here is derived from an EMBL/GenBank/DDBJ whole genome shotgun (WGS) entry which is preliminary data.</text>
</comment>
<dbReference type="SUPFAM" id="SSF53850">
    <property type="entry name" value="Periplasmic binding protein-like II"/>
    <property type="match status" value="1"/>
</dbReference>
<reference evidence="11 12" key="1">
    <citation type="submission" date="2016-08" db="EMBL/GenBank/DDBJ databases">
        <title>A Parts List for Fungal Cellulosomes Revealed by Comparative Genomics.</title>
        <authorList>
            <consortium name="DOE Joint Genome Institute"/>
            <person name="Haitjema C.H."/>
            <person name="Gilmore S.P."/>
            <person name="Henske J.K."/>
            <person name="Solomon K.V."/>
            <person name="De Groot R."/>
            <person name="Kuo A."/>
            <person name="Mondo S.J."/>
            <person name="Salamov A.A."/>
            <person name="Labutti K."/>
            <person name="Zhao Z."/>
            <person name="Chiniquy J."/>
            <person name="Barry K."/>
            <person name="Brewer H.M."/>
            <person name="Purvine S.O."/>
            <person name="Wright A.T."/>
            <person name="Boxma B."/>
            <person name="Van Alen T."/>
            <person name="Hackstein J.H."/>
            <person name="Baker S.E."/>
            <person name="Grigoriev I.V."/>
            <person name="O'Malley M.A."/>
        </authorList>
    </citation>
    <scope>NUCLEOTIDE SEQUENCE [LARGE SCALE GENOMIC DNA]</scope>
    <source>
        <strain evidence="11 12">G1</strain>
    </source>
</reference>
<dbReference type="PANTHER" id="PTHR43649">
    <property type="entry name" value="ARABINOSE-BINDING PROTEIN-RELATED"/>
    <property type="match status" value="1"/>
</dbReference>
<dbReference type="OrthoDB" id="2118873at2759"/>
<feature type="transmembrane region" description="Helical" evidence="9">
    <location>
        <begin position="574"/>
        <end position="596"/>
    </location>
</feature>
<protein>
    <submittedName>
        <fullName evidence="11">Periplasmic binding protein-like II</fullName>
    </submittedName>
</protein>
<evidence type="ECO:0000259" key="10">
    <source>
        <dbReference type="Pfam" id="PF00003"/>
    </source>
</evidence>
<evidence type="ECO:0000256" key="8">
    <source>
        <dbReference type="ARBA" id="ARBA00023288"/>
    </source>
</evidence>
<comment type="subcellular location">
    <subcellularLocation>
        <location evidence="1">Membrane</location>
        <topology evidence="1">Multi-pass membrane protein</topology>
    </subcellularLocation>
</comment>
<dbReference type="Pfam" id="PF13416">
    <property type="entry name" value="SBP_bac_8"/>
    <property type="match status" value="1"/>
</dbReference>
<dbReference type="Proteomes" id="UP000193920">
    <property type="component" value="Unassembled WGS sequence"/>
</dbReference>
<evidence type="ECO:0000313" key="11">
    <source>
        <dbReference type="EMBL" id="ORY26932.1"/>
    </source>
</evidence>
<dbReference type="AlphaFoldDB" id="A0A1Y2AWK8"/>
<evidence type="ECO:0000256" key="1">
    <source>
        <dbReference type="ARBA" id="ARBA00004141"/>
    </source>
</evidence>
<keyword evidence="3 9" id="KW-0812">Transmembrane</keyword>
<evidence type="ECO:0000256" key="2">
    <source>
        <dbReference type="ARBA" id="ARBA00022475"/>
    </source>
</evidence>
<evidence type="ECO:0000256" key="4">
    <source>
        <dbReference type="ARBA" id="ARBA00022729"/>
    </source>
</evidence>
<dbReference type="InterPro" id="IPR050490">
    <property type="entry name" value="Bact_solute-bd_prot1"/>
</dbReference>
<evidence type="ECO:0000256" key="3">
    <source>
        <dbReference type="ARBA" id="ARBA00022692"/>
    </source>
</evidence>
<dbReference type="InterPro" id="IPR017978">
    <property type="entry name" value="GPCR_3_C"/>
</dbReference>
<keyword evidence="12" id="KW-1185">Reference proteome</keyword>
<dbReference type="Pfam" id="PF00003">
    <property type="entry name" value="7tm_3"/>
    <property type="match status" value="1"/>
</dbReference>
<name>A0A1Y2AWK8_9FUNG</name>